<keyword evidence="5" id="KW-0325">Glycoprotein</keyword>
<keyword evidence="7" id="KW-1185">Reference proteome</keyword>
<dbReference type="PANTHER" id="PTHR11802">
    <property type="entry name" value="SERINE PROTEASE FAMILY S10 SERINE CARBOXYPEPTIDASE"/>
    <property type="match status" value="1"/>
</dbReference>
<evidence type="ECO:0000313" key="7">
    <source>
        <dbReference type="Proteomes" id="UP001590950"/>
    </source>
</evidence>
<evidence type="ECO:0000256" key="5">
    <source>
        <dbReference type="ARBA" id="ARBA00023180"/>
    </source>
</evidence>
<comment type="caution">
    <text evidence="6">The sequence shown here is derived from an EMBL/GenBank/DDBJ whole genome shotgun (WGS) entry which is preliminary data.</text>
</comment>
<evidence type="ECO:0000256" key="1">
    <source>
        <dbReference type="ARBA" id="ARBA00009431"/>
    </source>
</evidence>
<name>A0ABR4AA37_9LECA</name>
<dbReference type="Gene3D" id="1.10.287.410">
    <property type="match status" value="1"/>
</dbReference>
<sequence length="477" mass="52000">MIGLFQENGPCRIDANGNVINNPYAWNNASNMIFIDQPAQVGFSYSTPTPGYIPDASSGEIVVLNNTSCPSENITQGTCGTYSTPEMKPNSTASAAPAFWATLQGFMGAFPQYSRKTFHFSTESYGGHYGPVFSEYIEGQNAKNIPGAHTISLETVLIGNGWYNPLIQYQAYYNFTVFPGNTYDYSPYNSTTTELLYNNLYGAGNCVDQLIECANTGSNVLCSAGDNYCAQNVESVYDVVLNRDEYDIRELQPDPFPPTFYVAYLNTAIVQSGIGAYVNYTEFSAAVGAAFNTTGDDGREDGTVENVGKLLEQGITVMMYYGDADYNCNWLGGQAVSLEVSQPHFDKAGYINITTSDGVVHGQVKQSGAFSFVRIYESGHEVPFYQPLVSLEIFERAIAGRDIATGHADIHNGYITLGPAESTYREGNSTVQFSVVNATATYNVTTGEPNPPSKKGHYVKRQPNQAHFGKVLKPAKL</sequence>
<dbReference type="EMBL" id="JBEFKJ010000016">
    <property type="protein sequence ID" value="KAL2041599.1"/>
    <property type="molecule type" value="Genomic_DNA"/>
</dbReference>
<keyword evidence="3" id="KW-0645">Protease</keyword>
<keyword evidence="2" id="KW-0121">Carboxypeptidase</keyword>
<evidence type="ECO:0000256" key="4">
    <source>
        <dbReference type="ARBA" id="ARBA00022801"/>
    </source>
</evidence>
<gene>
    <name evidence="6" type="ORF">N7G274_005383</name>
</gene>
<dbReference type="InterPro" id="IPR001563">
    <property type="entry name" value="Peptidase_S10"/>
</dbReference>
<evidence type="ECO:0000256" key="2">
    <source>
        <dbReference type="ARBA" id="ARBA00022645"/>
    </source>
</evidence>
<accession>A0ABR4AA37</accession>
<evidence type="ECO:0000313" key="6">
    <source>
        <dbReference type="EMBL" id="KAL2041599.1"/>
    </source>
</evidence>
<dbReference type="InterPro" id="IPR029058">
    <property type="entry name" value="AB_hydrolase_fold"/>
</dbReference>
<reference evidence="6 7" key="1">
    <citation type="submission" date="2024-09" db="EMBL/GenBank/DDBJ databases">
        <title>Rethinking Asexuality: The Enigmatic Case of Functional Sexual Genes in Lepraria (Stereocaulaceae).</title>
        <authorList>
            <person name="Doellman M."/>
            <person name="Sun Y."/>
            <person name="Barcenas-Pena A."/>
            <person name="Lumbsch H.T."/>
            <person name="Grewe F."/>
        </authorList>
    </citation>
    <scope>NUCLEOTIDE SEQUENCE [LARGE SCALE GENOMIC DNA]</scope>
    <source>
        <strain evidence="6 7">Mercado 3170</strain>
    </source>
</reference>
<dbReference type="PANTHER" id="PTHR11802:SF64">
    <property type="entry name" value="CARBOXYPEPTIDASE"/>
    <property type="match status" value="1"/>
</dbReference>
<comment type="similarity">
    <text evidence="1">Belongs to the peptidase S10 family.</text>
</comment>
<dbReference type="SUPFAM" id="SSF53474">
    <property type="entry name" value="alpha/beta-Hydrolases"/>
    <property type="match status" value="1"/>
</dbReference>
<keyword evidence="4" id="KW-0378">Hydrolase</keyword>
<dbReference type="Gene3D" id="3.40.50.1820">
    <property type="entry name" value="alpha/beta hydrolase"/>
    <property type="match status" value="2"/>
</dbReference>
<dbReference type="Proteomes" id="UP001590950">
    <property type="component" value="Unassembled WGS sequence"/>
</dbReference>
<organism evidence="6 7">
    <name type="scientific">Stereocaulon virgatum</name>
    <dbReference type="NCBI Taxonomy" id="373712"/>
    <lineage>
        <taxon>Eukaryota</taxon>
        <taxon>Fungi</taxon>
        <taxon>Dikarya</taxon>
        <taxon>Ascomycota</taxon>
        <taxon>Pezizomycotina</taxon>
        <taxon>Lecanoromycetes</taxon>
        <taxon>OSLEUM clade</taxon>
        <taxon>Lecanoromycetidae</taxon>
        <taxon>Lecanorales</taxon>
        <taxon>Lecanorineae</taxon>
        <taxon>Stereocaulaceae</taxon>
        <taxon>Stereocaulon</taxon>
    </lineage>
</organism>
<proteinExistence type="inferred from homology"/>
<evidence type="ECO:0008006" key="8">
    <source>
        <dbReference type="Google" id="ProtNLM"/>
    </source>
</evidence>
<dbReference type="PRINTS" id="PR00724">
    <property type="entry name" value="CRBOXYPTASEC"/>
</dbReference>
<evidence type="ECO:0000256" key="3">
    <source>
        <dbReference type="ARBA" id="ARBA00022670"/>
    </source>
</evidence>
<protein>
    <recommendedName>
        <fullName evidence="8">Carboxypeptidase</fullName>
    </recommendedName>
</protein>
<dbReference type="Pfam" id="PF00450">
    <property type="entry name" value="Peptidase_S10"/>
    <property type="match status" value="1"/>
</dbReference>